<keyword evidence="1" id="KW-0812">Transmembrane</keyword>
<feature type="transmembrane region" description="Helical" evidence="1">
    <location>
        <begin position="46"/>
        <end position="67"/>
    </location>
</feature>
<accession>A0A3A6PXC2</accession>
<name>A0A3A6PXC2_9EURY</name>
<dbReference type="EMBL" id="QMDW01000031">
    <property type="protein sequence ID" value="RJX47845.1"/>
    <property type="molecule type" value="Genomic_DNA"/>
</dbReference>
<feature type="transmembrane region" description="Helical" evidence="1">
    <location>
        <begin position="12"/>
        <end position="34"/>
    </location>
</feature>
<dbReference type="AlphaFoldDB" id="A0A3A6PXC2"/>
<feature type="transmembrane region" description="Helical" evidence="1">
    <location>
        <begin position="103"/>
        <end position="121"/>
    </location>
</feature>
<dbReference type="Proteomes" id="UP000281564">
    <property type="component" value="Unassembled WGS sequence"/>
</dbReference>
<keyword evidence="1" id="KW-1133">Transmembrane helix</keyword>
<reference evidence="2 3" key="1">
    <citation type="submission" date="2018-06" db="EMBL/GenBank/DDBJ databases">
        <title>Halonotius sp. F13-13 a new haloarchaeeon isolated from a solar saltern from Isla Cristina, Huelva, Spain.</title>
        <authorList>
            <person name="Duran-Viseras A."/>
            <person name="Sanchez-Porro C."/>
            <person name="Ventosa A."/>
        </authorList>
    </citation>
    <scope>NUCLEOTIDE SEQUENCE [LARGE SCALE GENOMIC DNA]</scope>
    <source>
        <strain evidence="2 3">CECT 7525</strain>
    </source>
</reference>
<comment type="caution">
    <text evidence="2">The sequence shown here is derived from an EMBL/GenBank/DDBJ whole genome shotgun (WGS) entry which is preliminary data.</text>
</comment>
<organism evidence="2 3">
    <name type="scientific">Halonotius pteroides</name>
    <dbReference type="NCBI Taxonomy" id="268735"/>
    <lineage>
        <taxon>Archaea</taxon>
        <taxon>Methanobacteriati</taxon>
        <taxon>Methanobacteriota</taxon>
        <taxon>Stenosarchaea group</taxon>
        <taxon>Halobacteria</taxon>
        <taxon>Halobacteriales</taxon>
        <taxon>Haloferacaceae</taxon>
        <taxon>Halonotius</taxon>
    </lineage>
</organism>
<evidence type="ECO:0000313" key="3">
    <source>
        <dbReference type="Proteomes" id="UP000281564"/>
    </source>
</evidence>
<evidence type="ECO:0000256" key="1">
    <source>
        <dbReference type="SAM" id="Phobius"/>
    </source>
</evidence>
<protein>
    <submittedName>
        <fullName evidence="2">Uncharacterized protein</fullName>
    </submittedName>
</protein>
<dbReference type="RefSeq" id="WP_120086266.1">
    <property type="nucleotide sequence ID" value="NZ_QMDW01000031.1"/>
</dbReference>
<feature type="transmembrane region" description="Helical" evidence="1">
    <location>
        <begin position="74"/>
        <end position="97"/>
    </location>
</feature>
<keyword evidence="1" id="KW-0472">Membrane</keyword>
<proteinExistence type="predicted"/>
<gene>
    <name evidence="2" type="ORF">DP106_13885</name>
</gene>
<evidence type="ECO:0000313" key="2">
    <source>
        <dbReference type="EMBL" id="RJX47845.1"/>
    </source>
</evidence>
<keyword evidence="3" id="KW-1185">Reference proteome</keyword>
<sequence>MTGDEQPRKPVAVGLLVDTLTTALLIVWAIAALMASVVAPDLIGNLVTPLSAGSMALIGLLLLWAVLRNSRILFGMLALGTIGVMVGSWTGTIRWAVPYDTTMAATSMAGAAGIVAVALVFKTIQLGTAGIEVTKQIEQ</sequence>